<evidence type="ECO:0000313" key="17">
    <source>
        <dbReference type="Proteomes" id="UP000440578"/>
    </source>
</evidence>
<keyword evidence="1 14" id="KW-0813">Transport</keyword>
<evidence type="ECO:0000256" key="4">
    <source>
        <dbReference type="ARBA" id="ARBA00022621"/>
    </source>
</evidence>
<evidence type="ECO:0000256" key="2">
    <source>
        <dbReference type="ARBA" id="ARBA00022490"/>
    </source>
</evidence>
<comment type="caution">
    <text evidence="16">The sequence shown here is derived from an EMBL/GenBank/DDBJ whole genome shotgun (WGS) entry which is preliminary data.</text>
</comment>
<evidence type="ECO:0000313" key="16">
    <source>
        <dbReference type="EMBL" id="KAF0308531.1"/>
    </source>
</evidence>
<dbReference type="InterPro" id="IPR044399">
    <property type="entry name" value="Mb-like_M"/>
</dbReference>
<dbReference type="OrthoDB" id="6334282at2759"/>
<dbReference type="GO" id="GO:0005344">
    <property type="term" value="F:oxygen carrier activity"/>
    <property type="evidence" value="ECO:0007669"/>
    <property type="project" value="UniProtKB-KW"/>
</dbReference>
<evidence type="ECO:0000256" key="13">
    <source>
        <dbReference type="ARBA" id="ARBA00049931"/>
    </source>
</evidence>
<dbReference type="InterPro" id="IPR000971">
    <property type="entry name" value="Globin"/>
</dbReference>
<evidence type="ECO:0000256" key="5">
    <source>
        <dbReference type="ARBA" id="ARBA00022723"/>
    </source>
</evidence>
<dbReference type="GO" id="GO:0046872">
    <property type="term" value="F:metal ion binding"/>
    <property type="evidence" value="ECO:0007669"/>
    <property type="project" value="UniProtKB-KW"/>
</dbReference>
<keyword evidence="5" id="KW-0479">Metal-binding</keyword>
<dbReference type="PROSITE" id="PS01033">
    <property type="entry name" value="GLOBIN"/>
    <property type="match status" value="1"/>
</dbReference>
<dbReference type="GO" id="GO:0016491">
    <property type="term" value="F:oxidoreductase activity"/>
    <property type="evidence" value="ECO:0007669"/>
    <property type="project" value="UniProtKB-KW"/>
</dbReference>
<dbReference type="AlphaFoldDB" id="A0A6A4X2B3"/>
<evidence type="ECO:0000259" key="15">
    <source>
        <dbReference type="PROSITE" id="PS01033"/>
    </source>
</evidence>
<evidence type="ECO:0000256" key="10">
    <source>
        <dbReference type="ARBA" id="ARBA00044552"/>
    </source>
</evidence>
<dbReference type="GO" id="GO:0020037">
    <property type="term" value="F:heme binding"/>
    <property type="evidence" value="ECO:0007669"/>
    <property type="project" value="InterPro"/>
</dbReference>
<keyword evidence="17" id="KW-1185">Reference proteome</keyword>
<keyword evidence="6" id="KW-0560">Oxidoreductase</keyword>
<dbReference type="GO" id="GO:0016528">
    <property type="term" value="C:sarcoplasm"/>
    <property type="evidence" value="ECO:0007669"/>
    <property type="project" value="UniProtKB-SubCell"/>
</dbReference>
<name>A0A6A4X2B3_AMPAM</name>
<accession>A0A6A4X2B3</accession>
<evidence type="ECO:0000256" key="6">
    <source>
        <dbReference type="ARBA" id="ARBA00023002"/>
    </source>
</evidence>
<evidence type="ECO:0000256" key="8">
    <source>
        <dbReference type="ARBA" id="ARBA00023179"/>
    </source>
</evidence>
<comment type="similarity">
    <text evidence="14">Belongs to the globin family.</text>
</comment>
<evidence type="ECO:0000256" key="11">
    <source>
        <dbReference type="ARBA" id="ARBA00044553"/>
    </source>
</evidence>
<dbReference type="CDD" id="cd01040">
    <property type="entry name" value="Mb-like"/>
    <property type="match status" value="1"/>
</dbReference>
<dbReference type="Pfam" id="PF00042">
    <property type="entry name" value="Globin"/>
    <property type="match status" value="1"/>
</dbReference>
<dbReference type="InterPro" id="IPR009050">
    <property type="entry name" value="Globin-like_sf"/>
</dbReference>
<organism evidence="16 17">
    <name type="scientific">Amphibalanus amphitrite</name>
    <name type="common">Striped barnacle</name>
    <name type="synonym">Balanus amphitrite</name>
    <dbReference type="NCBI Taxonomy" id="1232801"/>
    <lineage>
        <taxon>Eukaryota</taxon>
        <taxon>Metazoa</taxon>
        <taxon>Ecdysozoa</taxon>
        <taxon>Arthropoda</taxon>
        <taxon>Crustacea</taxon>
        <taxon>Multicrustacea</taxon>
        <taxon>Cirripedia</taxon>
        <taxon>Thoracica</taxon>
        <taxon>Thoracicalcarea</taxon>
        <taxon>Balanomorpha</taxon>
        <taxon>Balanoidea</taxon>
        <taxon>Balanidae</taxon>
        <taxon>Amphibalaninae</taxon>
        <taxon>Amphibalanus</taxon>
    </lineage>
</organism>
<dbReference type="InterPro" id="IPR012292">
    <property type="entry name" value="Globin/Proto"/>
</dbReference>
<keyword evidence="2" id="KW-0963">Cytoplasm</keyword>
<proteinExistence type="inferred from homology"/>
<evidence type="ECO:0000256" key="9">
    <source>
        <dbReference type="ARBA" id="ARBA00044498"/>
    </source>
</evidence>
<protein>
    <recommendedName>
        <fullName evidence="10">Nitrite reductase MB</fullName>
    </recommendedName>
    <alternativeName>
        <fullName evidence="11">Pseudoperoxidase MB</fullName>
    </alternativeName>
</protein>
<dbReference type="PANTHER" id="PTHR47217:SF1">
    <property type="entry name" value="GLOBIN-LIKE PROTEIN"/>
    <property type="match status" value="1"/>
</dbReference>
<dbReference type="EMBL" id="VIIS01000481">
    <property type="protein sequence ID" value="KAF0308531.1"/>
    <property type="molecule type" value="Genomic_DNA"/>
</dbReference>
<comment type="catalytic activity">
    <reaction evidence="13">
        <text>H2O2 + AH2 = A + 2 H2O</text>
        <dbReference type="Rhea" id="RHEA:30275"/>
        <dbReference type="ChEBI" id="CHEBI:13193"/>
        <dbReference type="ChEBI" id="CHEBI:15377"/>
        <dbReference type="ChEBI" id="CHEBI:16240"/>
        <dbReference type="ChEBI" id="CHEBI:17499"/>
    </reaction>
</comment>
<evidence type="ECO:0000256" key="12">
    <source>
        <dbReference type="ARBA" id="ARBA00048118"/>
    </source>
</evidence>
<evidence type="ECO:0000256" key="1">
    <source>
        <dbReference type="ARBA" id="ARBA00022448"/>
    </source>
</evidence>
<dbReference type="SUPFAM" id="SSF46458">
    <property type="entry name" value="Globin-like"/>
    <property type="match status" value="1"/>
</dbReference>
<keyword evidence="4 14" id="KW-0561">Oxygen transport</keyword>
<dbReference type="Proteomes" id="UP000440578">
    <property type="component" value="Unassembled WGS sequence"/>
</dbReference>
<keyword evidence="8" id="KW-0514">Muscle protein</keyword>
<comment type="subcellular location">
    <subcellularLocation>
        <location evidence="9">Cytoplasm</location>
        <location evidence="9">Sarcoplasm</location>
    </subcellularLocation>
</comment>
<reference evidence="16 17" key="1">
    <citation type="submission" date="2019-07" db="EMBL/GenBank/DDBJ databases">
        <title>Draft genome assembly of a fouling barnacle, Amphibalanus amphitrite (Darwin, 1854): The first reference genome for Thecostraca.</title>
        <authorList>
            <person name="Kim W."/>
        </authorList>
    </citation>
    <scope>NUCLEOTIDE SEQUENCE [LARGE SCALE GENOMIC DNA]</scope>
    <source>
        <strain evidence="16">SNU_AA5</strain>
        <tissue evidence="16">Soma without cirri and trophi</tissue>
    </source>
</reference>
<feature type="domain" description="Globin" evidence="15">
    <location>
        <begin position="38"/>
        <end position="185"/>
    </location>
</feature>
<evidence type="ECO:0000256" key="14">
    <source>
        <dbReference type="RuleBase" id="RU000356"/>
    </source>
</evidence>
<dbReference type="GO" id="GO:0019825">
    <property type="term" value="F:oxygen binding"/>
    <property type="evidence" value="ECO:0007669"/>
    <property type="project" value="InterPro"/>
</dbReference>
<comment type="catalytic activity">
    <reaction evidence="12">
        <text>Fe(III)-heme b-[protein] + nitric oxide + H2O = Fe(II)-heme b-[protein] + nitrite + 2 H(+)</text>
        <dbReference type="Rhea" id="RHEA:77711"/>
        <dbReference type="Rhea" id="RHEA-COMP:18975"/>
        <dbReference type="Rhea" id="RHEA-COMP:18976"/>
        <dbReference type="ChEBI" id="CHEBI:15377"/>
        <dbReference type="ChEBI" id="CHEBI:15378"/>
        <dbReference type="ChEBI" id="CHEBI:16301"/>
        <dbReference type="ChEBI" id="CHEBI:16480"/>
        <dbReference type="ChEBI" id="CHEBI:55376"/>
        <dbReference type="ChEBI" id="CHEBI:60344"/>
    </reaction>
    <physiologicalReaction direction="right-to-left" evidence="12">
        <dbReference type="Rhea" id="RHEA:77713"/>
    </physiologicalReaction>
</comment>
<dbReference type="InterPro" id="IPR002335">
    <property type="entry name" value="Myoglobin"/>
</dbReference>
<gene>
    <name evidence="16" type="primary">cygb2</name>
    <name evidence="16" type="ORF">FJT64_002163</name>
</gene>
<evidence type="ECO:0000256" key="3">
    <source>
        <dbReference type="ARBA" id="ARBA00022617"/>
    </source>
</evidence>
<dbReference type="PANTHER" id="PTHR47217">
    <property type="entry name" value="GLOBIN-LIKE PROTEIN"/>
    <property type="match status" value="1"/>
</dbReference>
<dbReference type="PRINTS" id="PR00613">
    <property type="entry name" value="MYOGLOBIN"/>
</dbReference>
<dbReference type="Gene3D" id="1.10.490.10">
    <property type="entry name" value="Globins"/>
    <property type="match status" value="1"/>
</dbReference>
<keyword evidence="7" id="KW-0408">Iron</keyword>
<evidence type="ECO:0000256" key="7">
    <source>
        <dbReference type="ARBA" id="ARBA00023004"/>
    </source>
</evidence>
<sequence length="186" mass="20783">MLDYLSETLGDAYPEEAAAAYKKLMDIFNTKMGQHLNKLSDADLQAIRSVWTLVEPDKVQHGVEVLIRLFDRFPETKAKFKRLNTSSAEAMRQSARVRAHAGRVLVSLGSVIASLEDAEMVDETIFLLGDSHNRRGVTPGDFQKFTIVFLDYLTETLGDSLTPNAAAAYRKLMDSFNNKIGEHLDS</sequence>
<keyword evidence="3 14" id="KW-0349">Heme</keyword>